<dbReference type="AlphaFoldDB" id="X0XLK8"/>
<gene>
    <name evidence="2" type="ORF">S01H1_69131</name>
</gene>
<feature type="non-terminal residue" evidence="2">
    <location>
        <position position="57"/>
    </location>
</feature>
<evidence type="ECO:0000256" key="1">
    <source>
        <dbReference type="SAM" id="MobiDB-lite"/>
    </source>
</evidence>
<proteinExistence type="predicted"/>
<feature type="region of interest" description="Disordered" evidence="1">
    <location>
        <begin position="1"/>
        <end position="57"/>
    </location>
</feature>
<name>X0XLK8_9ZZZZ</name>
<comment type="caution">
    <text evidence="2">The sequence shown here is derived from an EMBL/GenBank/DDBJ whole genome shotgun (WGS) entry which is preliminary data.</text>
</comment>
<evidence type="ECO:0000313" key="2">
    <source>
        <dbReference type="EMBL" id="GAG37523.1"/>
    </source>
</evidence>
<protein>
    <submittedName>
        <fullName evidence="2">Uncharacterized protein</fullName>
    </submittedName>
</protein>
<accession>X0XLK8</accession>
<reference evidence="2" key="1">
    <citation type="journal article" date="2014" name="Front. Microbiol.">
        <title>High frequency of phylogenetically diverse reductive dehalogenase-homologous genes in deep subseafloor sedimentary metagenomes.</title>
        <authorList>
            <person name="Kawai M."/>
            <person name="Futagami T."/>
            <person name="Toyoda A."/>
            <person name="Takaki Y."/>
            <person name="Nishi S."/>
            <person name="Hori S."/>
            <person name="Arai W."/>
            <person name="Tsubouchi T."/>
            <person name="Morono Y."/>
            <person name="Uchiyama I."/>
            <person name="Ito T."/>
            <person name="Fujiyama A."/>
            <person name="Inagaki F."/>
            <person name="Takami H."/>
        </authorList>
    </citation>
    <scope>NUCLEOTIDE SEQUENCE</scope>
    <source>
        <strain evidence="2">Expedition CK06-06</strain>
    </source>
</reference>
<feature type="compositionally biased region" description="Polar residues" evidence="1">
    <location>
        <begin position="22"/>
        <end position="37"/>
    </location>
</feature>
<organism evidence="2">
    <name type="scientific">marine sediment metagenome</name>
    <dbReference type="NCBI Taxonomy" id="412755"/>
    <lineage>
        <taxon>unclassified sequences</taxon>
        <taxon>metagenomes</taxon>
        <taxon>ecological metagenomes</taxon>
    </lineage>
</organism>
<sequence length="57" mass="6225">METEHATESEAPATERVGNGWTAAQSPRHTSTLQGHSVKSRGDEGHSLILDPRWANE</sequence>
<dbReference type="EMBL" id="BARS01045875">
    <property type="protein sequence ID" value="GAG37523.1"/>
    <property type="molecule type" value="Genomic_DNA"/>
</dbReference>